<dbReference type="InterPro" id="IPR008928">
    <property type="entry name" value="6-hairpin_glycosidase_sf"/>
</dbReference>
<evidence type="ECO:0000256" key="1">
    <source>
        <dbReference type="ARBA" id="ARBA00022603"/>
    </source>
</evidence>
<reference evidence="5 6" key="2">
    <citation type="submission" date="2024-09" db="EMBL/GenBank/DDBJ databases">
        <title>Draft genome sequence of Candidatus Magnetaquicoccaceae bacterium FCR-1.</title>
        <authorList>
            <person name="Shimoshige H."/>
            <person name="Shimamura S."/>
            <person name="Taoka A."/>
            <person name="Kobayashi H."/>
            <person name="Maekawa T."/>
        </authorList>
    </citation>
    <scope>NUCLEOTIDE SEQUENCE [LARGE SCALE GENOMIC DNA]</scope>
    <source>
        <strain evidence="5 6">FCR-1</strain>
    </source>
</reference>
<dbReference type="SUPFAM" id="SSF48208">
    <property type="entry name" value="Six-hairpin glycosidases"/>
    <property type="match status" value="1"/>
</dbReference>
<dbReference type="Gene3D" id="1.50.10.20">
    <property type="match status" value="1"/>
</dbReference>
<dbReference type="Pfam" id="PF08241">
    <property type="entry name" value="Methyltransf_11"/>
    <property type="match status" value="1"/>
</dbReference>
<dbReference type="PANTHER" id="PTHR43464:SF19">
    <property type="entry name" value="UBIQUINONE BIOSYNTHESIS O-METHYLTRANSFERASE, MITOCHONDRIAL"/>
    <property type="match status" value="1"/>
</dbReference>
<keyword evidence="3" id="KW-0949">S-adenosyl-L-methionine</keyword>
<comment type="caution">
    <text evidence="5">The sequence shown here is derived from an EMBL/GenBank/DDBJ whole genome shotgun (WGS) entry which is preliminary data.</text>
</comment>
<dbReference type="PANTHER" id="PTHR43464">
    <property type="entry name" value="METHYLTRANSFERASE"/>
    <property type="match status" value="1"/>
</dbReference>
<evidence type="ECO:0000313" key="5">
    <source>
        <dbReference type="EMBL" id="GAB0058695.1"/>
    </source>
</evidence>
<dbReference type="InterPro" id="IPR013216">
    <property type="entry name" value="Methyltransf_11"/>
</dbReference>
<evidence type="ECO:0000313" key="6">
    <source>
        <dbReference type="Proteomes" id="UP001628193"/>
    </source>
</evidence>
<dbReference type="InterPro" id="IPR029063">
    <property type="entry name" value="SAM-dependent_MTases_sf"/>
</dbReference>
<keyword evidence="2" id="KW-0808">Transferase</keyword>
<dbReference type="Gene3D" id="2.20.25.10">
    <property type="match status" value="1"/>
</dbReference>
<evidence type="ECO:0000259" key="4">
    <source>
        <dbReference type="Pfam" id="PF08241"/>
    </source>
</evidence>
<name>A0ABQ0CCT8_9PROT</name>
<dbReference type="SUPFAM" id="SSF53335">
    <property type="entry name" value="S-adenosyl-L-methionine-dependent methyltransferases"/>
    <property type="match status" value="1"/>
</dbReference>
<keyword evidence="6" id="KW-1185">Reference proteome</keyword>
<dbReference type="SUPFAM" id="SSF158997">
    <property type="entry name" value="Trm112p-like"/>
    <property type="match status" value="1"/>
</dbReference>
<dbReference type="Gene3D" id="3.40.50.150">
    <property type="entry name" value="Vaccinia Virus protein VP39"/>
    <property type="match status" value="1"/>
</dbReference>
<protein>
    <recommendedName>
        <fullName evidence="4">Methyltransferase type 11 domain-containing protein</fullName>
    </recommendedName>
</protein>
<dbReference type="CDD" id="cd02440">
    <property type="entry name" value="AdoMet_MTases"/>
    <property type="match status" value="1"/>
</dbReference>
<gene>
    <name evidence="5" type="ORF">SIID45300_03049</name>
</gene>
<dbReference type="RefSeq" id="WP_420906418.1">
    <property type="nucleotide sequence ID" value="NZ_BAAFGK010000005.1"/>
</dbReference>
<reference evidence="5 6" key="1">
    <citation type="submission" date="2024-05" db="EMBL/GenBank/DDBJ databases">
        <authorList>
            <consortium name="Candidatus Magnetaquicoccaceae bacterium FCR-1 genome sequencing consortium"/>
            <person name="Shimoshige H."/>
            <person name="Shimamura S."/>
            <person name="Taoka A."/>
            <person name="Kobayashi H."/>
            <person name="Maekawa T."/>
        </authorList>
    </citation>
    <scope>NUCLEOTIDE SEQUENCE [LARGE SCALE GENOMIC DNA]</scope>
    <source>
        <strain evidence="5 6">FCR-1</strain>
    </source>
</reference>
<organism evidence="5 6">
    <name type="scientific">Candidatus Magnetaquiglobus chichijimensis</name>
    <dbReference type="NCBI Taxonomy" id="3141448"/>
    <lineage>
        <taxon>Bacteria</taxon>
        <taxon>Pseudomonadati</taxon>
        <taxon>Pseudomonadota</taxon>
        <taxon>Magnetococcia</taxon>
        <taxon>Magnetococcales</taxon>
        <taxon>Candidatus Magnetaquicoccaceae</taxon>
        <taxon>Candidatus Magnetaquiglobus</taxon>
    </lineage>
</organism>
<dbReference type="EMBL" id="BAAFGK010000005">
    <property type="protein sequence ID" value="GAB0058695.1"/>
    <property type="molecule type" value="Genomic_DNA"/>
</dbReference>
<evidence type="ECO:0000256" key="2">
    <source>
        <dbReference type="ARBA" id="ARBA00022679"/>
    </source>
</evidence>
<sequence>MNGLTLPTALAELPRPVTLETFLPFLCCPNCQEDLQLSRPTDKPWTEALTCDTCGAGFPVIEGIPVLFPGNRQESLDDLFQRYWDSAEKAHLYDAKVEGGDDPFGVYNHHSEIHAMAVHYTTRPPRALLDAGCGNGRFLTTFPNNTLKVGVDASLNLLRIARGKGRGDFHVCCELESLPFKNALFDTVISCRVLQHLKEQERAVGELARITEPNGRLILEIYNTWNLKTLYKQIRMSPIREVFNAPFRLLFRSMSPFADWGLNHDRYNSWWEIKRWMRRAGVGRIEGRGAGFGFHKYLFQPFYIDAVLRKHAPHFLRRYYDACFALEKRIGGWPVLRHTLEKFVLCGTIGPKPAWSAFGERLFKTLRHAWISSPLVSARAVNAWIRERQPYDTLPVQNVTTHLREGVLWLCRAQDATPDHGVSRAFAAGWSPQFRGGGWQPSYPETTGYIIPTLYRAAALVPEAEARSRAARMADWEIAMQLPNGAVMGGTVDQKRSPAVFNTGQVLFGWLRAHAETGDGRHLEAAMRAGAYLLRVQSPEGDWRQGNSRYAKAESTTYNSRVGWALIRLGIETGETQYRDAGIRNIRHVLGRQQENGWFADNCLSDPSAPLLHTICYAMEGVAGAAISLDEPAWLRRVELAGRALLGCQSPLGRIPGRLDGQWRGVVDWDCLTGSAQLAGLWLVLAERCGDDGFHAAARRTLGFLKRVQRCDGVDDAIRGGMPGSYPFGGGYGRHEVLNWATKFYLDALLLEMGVENAEGWARG</sequence>
<feature type="domain" description="Methyltransferase type 11" evidence="4">
    <location>
        <begin position="129"/>
        <end position="219"/>
    </location>
</feature>
<dbReference type="Proteomes" id="UP001628193">
    <property type="component" value="Unassembled WGS sequence"/>
</dbReference>
<evidence type="ECO:0000256" key="3">
    <source>
        <dbReference type="ARBA" id="ARBA00022691"/>
    </source>
</evidence>
<accession>A0ABQ0CCT8</accession>
<proteinExistence type="predicted"/>
<keyword evidence="1" id="KW-0489">Methyltransferase</keyword>